<accession>A0ABU8NPK4</accession>
<keyword evidence="4" id="KW-0472">Membrane</keyword>
<keyword evidence="3" id="KW-0732">Signal</keyword>
<proteinExistence type="inferred from homology"/>
<dbReference type="CDD" id="cd08977">
    <property type="entry name" value="SusD"/>
    <property type="match status" value="1"/>
</dbReference>
<evidence type="ECO:0000256" key="3">
    <source>
        <dbReference type="ARBA" id="ARBA00022729"/>
    </source>
</evidence>
<comment type="caution">
    <text evidence="8">The sequence shown here is derived from an EMBL/GenBank/DDBJ whole genome shotgun (WGS) entry which is preliminary data.</text>
</comment>
<organism evidence="8 9">
    <name type="scientific">Pedobacter panaciterrae</name>
    <dbReference type="NCBI Taxonomy" id="363849"/>
    <lineage>
        <taxon>Bacteria</taxon>
        <taxon>Pseudomonadati</taxon>
        <taxon>Bacteroidota</taxon>
        <taxon>Sphingobacteriia</taxon>
        <taxon>Sphingobacteriales</taxon>
        <taxon>Sphingobacteriaceae</taxon>
        <taxon>Pedobacter</taxon>
    </lineage>
</organism>
<comment type="subcellular location">
    <subcellularLocation>
        <location evidence="1">Cell outer membrane</location>
    </subcellularLocation>
</comment>
<evidence type="ECO:0000256" key="1">
    <source>
        <dbReference type="ARBA" id="ARBA00004442"/>
    </source>
</evidence>
<sequence>MKIHFKKHITGLLLLILVISSVACKRILDLEPHNSTFTGAYFTNGQDANSAISGAYSSLRRVLLNNYSWHVYGDAPSGEFSIRSDRDNQNYNISNGEFTGLNVGSGNWNWQSYYQLLQQVNLIINKVPGIAIEKFTNQDDKKRIIGEAYFLRAFTYFYMSRIWGDVPLRLEPDLDINQAKNIPRTPGAEVLAQCIKDLELAKANLVFGYSDENQRAVRANKGSALALEAHIKAWTGDYAGSEIASDDVIKNGGYALSDSTNYSKVFIGKSLEGIFEINISYGQSEGISLNGGGYAPTLRRPYVANKADIQWPVNTSYINKIYKDTTDIRYRTFFFQAQSSEGQTIKFSNVTYADGSAKNDPRLSNNLIIFRLADIYLLRAEALNKLGRDGEAVILLNAIRKRAKVAEYVGGGTALGTTILEERLRELYFEGQSYYDMVRTKTLPTYNERFKDQFMNGTPEGGWLWPIDPGMFKDDFTLTQTPYWQGRL</sequence>
<dbReference type="InterPro" id="IPR011990">
    <property type="entry name" value="TPR-like_helical_dom_sf"/>
</dbReference>
<protein>
    <submittedName>
        <fullName evidence="8">RagB/SusD family nutrient uptake outer membrane protein</fullName>
    </submittedName>
</protein>
<dbReference type="Pfam" id="PF14322">
    <property type="entry name" value="SusD-like_3"/>
    <property type="match status" value="1"/>
</dbReference>
<dbReference type="Pfam" id="PF07980">
    <property type="entry name" value="SusD_RagB"/>
    <property type="match status" value="1"/>
</dbReference>
<evidence type="ECO:0000313" key="9">
    <source>
        <dbReference type="Proteomes" id="UP001378956"/>
    </source>
</evidence>
<evidence type="ECO:0000256" key="5">
    <source>
        <dbReference type="ARBA" id="ARBA00023237"/>
    </source>
</evidence>
<reference evidence="8 9" key="1">
    <citation type="submission" date="2024-03" db="EMBL/GenBank/DDBJ databases">
        <title>Sequence of Lycoming College Course Isolates.</title>
        <authorList>
            <person name="Plotts O."/>
            <person name="Newman J."/>
        </authorList>
    </citation>
    <scope>NUCLEOTIDE SEQUENCE [LARGE SCALE GENOMIC DNA]</scope>
    <source>
        <strain evidence="8 9">CJB-3</strain>
    </source>
</reference>
<dbReference type="InterPro" id="IPR033985">
    <property type="entry name" value="SusD-like_N"/>
</dbReference>
<name>A0ABU8NPK4_9SPHI</name>
<feature type="domain" description="RagB/SusD" evidence="6">
    <location>
        <begin position="343"/>
        <end position="484"/>
    </location>
</feature>
<dbReference type="RefSeq" id="WP_288879155.1">
    <property type="nucleotide sequence ID" value="NZ_CBFGNQ010000047.1"/>
</dbReference>
<evidence type="ECO:0000259" key="7">
    <source>
        <dbReference type="Pfam" id="PF14322"/>
    </source>
</evidence>
<evidence type="ECO:0000259" key="6">
    <source>
        <dbReference type="Pfam" id="PF07980"/>
    </source>
</evidence>
<gene>
    <name evidence="8" type="ORF">WAE58_14015</name>
</gene>
<evidence type="ECO:0000313" key="8">
    <source>
        <dbReference type="EMBL" id="MEJ2903556.1"/>
    </source>
</evidence>
<comment type="similarity">
    <text evidence="2">Belongs to the SusD family.</text>
</comment>
<dbReference type="Gene3D" id="1.25.40.390">
    <property type="match status" value="1"/>
</dbReference>
<dbReference type="SUPFAM" id="SSF48452">
    <property type="entry name" value="TPR-like"/>
    <property type="match status" value="1"/>
</dbReference>
<dbReference type="PROSITE" id="PS51257">
    <property type="entry name" value="PROKAR_LIPOPROTEIN"/>
    <property type="match status" value="1"/>
</dbReference>
<feature type="domain" description="SusD-like N-terminal" evidence="7">
    <location>
        <begin position="106"/>
        <end position="230"/>
    </location>
</feature>
<dbReference type="EMBL" id="JBBEUB010000004">
    <property type="protein sequence ID" value="MEJ2903556.1"/>
    <property type="molecule type" value="Genomic_DNA"/>
</dbReference>
<keyword evidence="9" id="KW-1185">Reference proteome</keyword>
<keyword evidence="5" id="KW-0998">Cell outer membrane</keyword>
<dbReference type="InterPro" id="IPR012944">
    <property type="entry name" value="SusD_RagB_dom"/>
</dbReference>
<evidence type="ECO:0000256" key="4">
    <source>
        <dbReference type="ARBA" id="ARBA00023136"/>
    </source>
</evidence>
<evidence type="ECO:0000256" key="2">
    <source>
        <dbReference type="ARBA" id="ARBA00006275"/>
    </source>
</evidence>
<dbReference type="Proteomes" id="UP001378956">
    <property type="component" value="Unassembled WGS sequence"/>
</dbReference>